<reference evidence="1 2" key="1">
    <citation type="submission" date="2023-04" db="EMBL/GenBank/DDBJ databases">
        <title>Lysobacter sp. strain UC isolated from soil sample.</title>
        <authorList>
            <person name="Choksket S."/>
            <person name="Harshvardhan F."/>
            <person name="Rana R."/>
            <person name="Patil P.B."/>
            <person name="Korpole S."/>
        </authorList>
    </citation>
    <scope>NUCLEOTIDE SEQUENCE [LARGE SCALE GENOMIC DNA]</scope>
    <source>
        <strain evidence="1 2">UC</strain>
    </source>
</reference>
<sequence>MPKLVSVSYRLFEYEEPAIEAARNSETHDFGGELVLTFEGGLRSFVSWVGEPVQYAVGISEASHYVPDAALSDFDVSDTSMWEGLVGKELSLGFVAADNQVLQLSSPGSSVFVCSLERGGWWADELTICKEVPAPYDADSDSWLR</sequence>
<evidence type="ECO:0000313" key="1">
    <source>
        <dbReference type="EMBL" id="MDR0182034.1"/>
    </source>
</evidence>
<name>A0ABU1CC96_9GAMM</name>
<gene>
    <name evidence="1" type="ORF">P8609_03500</name>
</gene>
<protein>
    <submittedName>
        <fullName evidence="1">Uncharacterized protein</fullName>
    </submittedName>
</protein>
<evidence type="ECO:0000313" key="2">
    <source>
        <dbReference type="Proteomes" id="UP001233535"/>
    </source>
</evidence>
<dbReference type="RefSeq" id="WP_309261196.1">
    <property type="nucleotide sequence ID" value="NZ_JARUHG010000001.1"/>
</dbReference>
<accession>A0ABU1CC96</accession>
<dbReference type="Proteomes" id="UP001233535">
    <property type="component" value="Unassembled WGS sequence"/>
</dbReference>
<organism evidence="1 2">
    <name type="scientific">Lysobacter arvi</name>
    <dbReference type="NCBI Taxonomy" id="3038776"/>
    <lineage>
        <taxon>Bacteria</taxon>
        <taxon>Pseudomonadati</taxon>
        <taxon>Pseudomonadota</taxon>
        <taxon>Gammaproteobacteria</taxon>
        <taxon>Lysobacterales</taxon>
        <taxon>Lysobacteraceae</taxon>
        <taxon>Lysobacter</taxon>
    </lineage>
</organism>
<proteinExistence type="predicted"/>
<dbReference type="EMBL" id="JARUHG010000001">
    <property type="protein sequence ID" value="MDR0182034.1"/>
    <property type="molecule type" value="Genomic_DNA"/>
</dbReference>
<comment type="caution">
    <text evidence="1">The sequence shown here is derived from an EMBL/GenBank/DDBJ whole genome shotgun (WGS) entry which is preliminary data.</text>
</comment>
<keyword evidence="2" id="KW-1185">Reference proteome</keyword>